<dbReference type="Pfam" id="PF08680">
    <property type="entry name" value="DUF1779"/>
    <property type="match status" value="1"/>
</dbReference>
<organism evidence="2 3">
    <name type="scientific">Guptibacillus hwajinpoensis</name>
    <dbReference type="NCBI Taxonomy" id="208199"/>
    <lineage>
        <taxon>Bacteria</taxon>
        <taxon>Bacillati</taxon>
        <taxon>Bacillota</taxon>
        <taxon>Bacilli</taxon>
        <taxon>Bacillales</taxon>
        <taxon>Guptibacillaceae</taxon>
        <taxon>Guptibacillus</taxon>
    </lineage>
</organism>
<dbReference type="EMBL" id="SWFM01000002">
    <property type="protein sequence ID" value="TKD70651.1"/>
    <property type="molecule type" value="Genomic_DNA"/>
</dbReference>
<dbReference type="InterPro" id="IPR036209">
    <property type="entry name" value="YwmB-like_sf"/>
</dbReference>
<dbReference type="RefSeq" id="WP_136946727.1">
    <property type="nucleotide sequence ID" value="NZ_SWFM01000002.1"/>
</dbReference>
<gene>
    <name evidence="2" type="ORF">FBF83_08485</name>
</gene>
<dbReference type="AlphaFoldDB" id="A0A4U1MIV5"/>
<dbReference type="OrthoDB" id="2374820at2"/>
<dbReference type="SUPFAM" id="SSF143842">
    <property type="entry name" value="YwmB-like"/>
    <property type="match status" value="1"/>
</dbReference>
<evidence type="ECO:0000313" key="2">
    <source>
        <dbReference type="EMBL" id="TKD70651.1"/>
    </source>
</evidence>
<feature type="chain" id="PRO_5039384800" description="TATA-box binding protein" evidence="1">
    <location>
        <begin position="20"/>
        <end position="248"/>
    </location>
</feature>
<name>A0A4U1MIV5_9BACL</name>
<accession>A0A4U1MIV5</accession>
<sequence length="248" mass="27981">MKLLIGVLSILLLGSFSNGTSVSFEDETEVKVAEMANVLLTHDYAIDRWSLYTREKVSFIPQPLGNTGIMSELNKRAPGFNWGALEKHDGNVKVSGTRMDPETETTETLTLVSYPENNRMSSYLIYHMEKFGFSQEEWRTTYERFKSQKTQLVTEEAPVFTCFQGVKNATMNIVLYKEADELLGAFSASKVEEVNEETFVSLSAYHKEWKEDLVTNNKRMNLQIALRNTGLGSGITATIGTPIITTEY</sequence>
<dbReference type="Proteomes" id="UP000310541">
    <property type="component" value="Unassembled WGS sequence"/>
</dbReference>
<evidence type="ECO:0000313" key="3">
    <source>
        <dbReference type="Proteomes" id="UP000310541"/>
    </source>
</evidence>
<comment type="caution">
    <text evidence="2">The sequence shown here is derived from an EMBL/GenBank/DDBJ whole genome shotgun (WGS) entry which is preliminary data.</text>
</comment>
<keyword evidence="1" id="KW-0732">Signal</keyword>
<dbReference type="Gene3D" id="3.30.2030.10">
    <property type="entry name" value="YwmB-like"/>
    <property type="match status" value="1"/>
</dbReference>
<proteinExistence type="predicted"/>
<protein>
    <recommendedName>
        <fullName evidence="4">TATA-box binding protein</fullName>
    </recommendedName>
</protein>
<dbReference type="Gene3D" id="3.30.360.40">
    <property type="entry name" value="YwmB-like"/>
    <property type="match status" value="1"/>
</dbReference>
<dbReference type="InterPro" id="IPR014794">
    <property type="entry name" value="DUF1779"/>
</dbReference>
<evidence type="ECO:0000256" key="1">
    <source>
        <dbReference type="SAM" id="SignalP"/>
    </source>
</evidence>
<feature type="signal peptide" evidence="1">
    <location>
        <begin position="1"/>
        <end position="19"/>
    </location>
</feature>
<reference evidence="2 3" key="1">
    <citation type="submission" date="2019-04" db="EMBL/GenBank/DDBJ databases">
        <title>Genome sequence of Bacillus hwajinpoensis strain Y2.</title>
        <authorList>
            <person name="Fair J.L."/>
            <person name="Maclea K.S."/>
        </authorList>
    </citation>
    <scope>NUCLEOTIDE SEQUENCE [LARGE SCALE GENOMIC DNA]</scope>
    <source>
        <strain evidence="2 3">Y2</strain>
    </source>
</reference>
<evidence type="ECO:0008006" key="4">
    <source>
        <dbReference type="Google" id="ProtNLM"/>
    </source>
</evidence>